<comment type="similarity">
    <text evidence="1">Belongs to the short-chain dehydrogenases/reductases (SDR) family.</text>
</comment>
<comment type="caution">
    <text evidence="3">The sequence shown here is derived from an EMBL/GenBank/DDBJ whole genome shotgun (WGS) entry which is preliminary data.</text>
</comment>
<dbReference type="EMBL" id="JAYGJQ010000003">
    <property type="protein sequence ID" value="MEA9358534.1"/>
    <property type="molecule type" value="Genomic_DNA"/>
</dbReference>
<evidence type="ECO:0000259" key="2">
    <source>
        <dbReference type="SMART" id="SM00822"/>
    </source>
</evidence>
<evidence type="ECO:0000256" key="1">
    <source>
        <dbReference type="ARBA" id="ARBA00006484"/>
    </source>
</evidence>
<dbReference type="InterPro" id="IPR050259">
    <property type="entry name" value="SDR"/>
</dbReference>
<protein>
    <submittedName>
        <fullName evidence="3">SDR family oxidoreductase</fullName>
    </submittedName>
</protein>
<dbReference type="PANTHER" id="PTHR42879">
    <property type="entry name" value="3-OXOACYL-(ACYL-CARRIER-PROTEIN) REDUCTASE"/>
    <property type="match status" value="1"/>
</dbReference>
<name>A0ABU5VZP1_9BACT</name>
<dbReference type="Proteomes" id="UP001302274">
    <property type="component" value="Unassembled WGS sequence"/>
</dbReference>
<dbReference type="InterPro" id="IPR057326">
    <property type="entry name" value="KR_dom"/>
</dbReference>
<dbReference type="InterPro" id="IPR002347">
    <property type="entry name" value="SDR_fam"/>
</dbReference>
<reference evidence="3 4" key="1">
    <citation type="submission" date="2023-11" db="EMBL/GenBank/DDBJ databases">
        <title>A Novel Polar Bacteriovorax (B. antarcticus) Isolated from the Biocrust in Antarctica.</title>
        <authorList>
            <person name="Mun W."/>
            <person name="Choi S.Y."/>
            <person name="Mitchell R.J."/>
        </authorList>
    </citation>
    <scope>NUCLEOTIDE SEQUENCE [LARGE SCALE GENOMIC DNA]</scope>
    <source>
        <strain evidence="3 4">PP10</strain>
    </source>
</reference>
<dbReference type="Pfam" id="PF13561">
    <property type="entry name" value="adh_short_C2"/>
    <property type="match status" value="1"/>
</dbReference>
<gene>
    <name evidence="3" type="ORF">SHI21_20020</name>
</gene>
<dbReference type="RefSeq" id="WP_323578985.1">
    <property type="nucleotide sequence ID" value="NZ_JAYGJQ010000003.1"/>
</dbReference>
<evidence type="ECO:0000313" key="3">
    <source>
        <dbReference type="EMBL" id="MEA9358534.1"/>
    </source>
</evidence>
<dbReference type="InterPro" id="IPR036291">
    <property type="entry name" value="NAD(P)-bd_dom_sf"/>
</dbReference>
<dbReference type="PANTHER" id="PTHR42879:SF2">
    <property type="entry name" value="3-OXOACYL-[ACYL-CARRIER-PROTEIN] REDUCTASE FABG"/>
    <property type="match status" value="1"/>
</dbReference>
<keyword evidence="4" id="KW-1185">Reference proteome</keyword>
<dbReference type="SMART" id="SM00822">
    <property type="entry name" value="PKS_KR"/>
    <property type="match status" value="1"/>
</dbReference>
<dbReference type="SUPFAM" id="SSF51735">
    <property type="entry name" value="NAD(P)-binding Rossmann-fold domains"/>
    <property type="match status" value="1"/>
</dbReference>
<dbReference type="PRINTS" id="PR00080">
    <property type="entry name" value="SDRFAMILY"/>
</dbReference>
<proteinExistence type="inferred from homology"/>
<dbReference type="InterPro" id="IPR020904">
    <property type="entry name" value="Sc_DH/Rdtase_CS"/>
</dbReference>
<accession>A0ABU5VZP1</accession>
<sequence>MKGLSNKRVFITGAASGIGKATAERFYAEGSELVLIDMPTLEQAELASLFPNRMTYIQGDVTKAETLEKIKNESAKGMDVFVNNAGITKDATISKMTDEQWDAVIAVNLTAIFKLSRLASEVMKAQGRGGVILNAASIVAHYGNFGQANYSASKAGVIALSKTLAKELGKDQIRVNVVAPGSIATAMLANVPEKVQAMIADKALLKRIGSSEDVASAYAFLASDDASYITGATLNVDGGMILG</sequence>
<organism evidence="3 4">
    <name type="scientific">Bacteriovorax antarcticus</name>
    <dbReference type="NCBI Taxonomy" id="3088717"/>
    <lineage>
        <taxon>Bacteria</taxon>
        <taxon>Pseudomonadati</taxon>
        <taxon>Bdellovibrionota</taxon>
        <taxon>Bacteriovoracia</taxon>
        <taxon>Bacteriovoracales</taxon>
        <taxon>Bacteriovoracaceae</taxon>
        <taxon>Bacteriovorax</taxon>
    </lineage>
</organism>
<dbReference type="PROSITE" id="PS00061">
    <property type="entry name" value="ADH_SHORT"/>
    <property type="match status" value="1"/>
</dbReference>
<evidence type="ECO:0000313" key="4">
    <source>
        <dbReference type="Proteomes" id="UP001302274"/>
    </source>
</evidence>
<feature type="domain" description="Ketoreductase" evidence="2">
    <location>
        <begin position="7"/>
        <end position="186"/>
    </location>
</feature>
<dbReference type="PRINTS" id="PR00081">
    <property type="entry name" value="GDHRDH"/>
</dbReference>
<dbReference type="Gene3D" id="3.40.50.720">
    <property type="entry name" value="NAD(P)-binding Rossmann-like Domain"/>
    <property type="match status" value="1"/>
</dbReference>